<name>A0A9D4GHE8_DREPO</name>
<sequence>MSQKSTTSPLRRYRLHVYDLQVALLRVPPLAFVQEQELMTALVPAPFPPHSSTPSGPLFLRRGRPDQLPPACPVPLCLFRYVLPNLSSHATTST</sequence>
<gene>
    <name evidence="1" type="ORF">DPMN_144028</name>
</gene>
<protein>
    <submittedName>
        <fullName evidence="1">Uncharacterized protein</fullName>
    </submittedName>
</protein>
<organism evidence="1 2">
    <name type="scientific">Dreissena polymorpha</name>
    <name type="common">Zebra mussel</name>
    <name type="synonym">Mytilus polymorpha</name>
    <dbReference type="NCBI Taxonomy" id="45954"/>
    <lineage>
        <taxon>Eukaryota</taxon>
        <taxon>Metazoa</taxon>
        <taxon>Spiralia</taxon>
        <taxon>Lophotrochozoa</taxon>
        <taxon>Mollusca</taxon>
        <taxon>Bivalvia</taxon>
        <taxon>Autobranchia</taxon>
        <taxon>Heteroconchia</taxon>
        <taxon>Euheterodonta</taxon>
        <taxon>Imparidentia</taxon>
        <taxon>Neoheterodontei</taxon>
        <taxon>Myida</taxon>
        <taxon>Dreissenoidea</taxon>
        <taxon>Dreissenidae</taxon>
        <taxon>Dreissena</taxon>
    </lineage>
</organism>
<dbReference type="EMBL" id="JAIWYP010000006">
    <property type="protein sequence ID" value="KAH3815504.1"/>
    <property type="molecule type" value="Genomic_DNA"/>
</dbReference>
<evidence type="ECO:0000313" key="2">
    <source>
        <dbReference type="Proteomes" id="UP000828390"/>
    </source>
</evidence>
<proteinExistence type="predicted"/>
<accession>A0A9D4GHE8</accession>
<reference evidence="1" key="2">
    <citation type="submission" date="2020-11" db="EMBL/GenBank/DDBJ databases">
        <authorList>
            <person name="McCartney M.A."/>
            <person name="Auch B."/>
            <person name="Kono T."/>
            <person name="Mallez S."/>
            <person name="Becker A."/>
            <person name="Gohl D.M."/>
            <person name="Silverstein K.A.T."/>
            <person name="Koren S."/>
            <person name="Bechman K.B."/>
            <person name="Herman A."/>
            <person name="Abrahante J.E."/>
            <person name="Garbe J."/>
        </authorList>
    </citation>
    <scope>NUCLEOTIDE SEQUENCE</scope>
    <source>
        <strain evidence="1">Duluth1</strain>
        <tissue evidence="1">Whole animal</tissue>
    </source>
</reference>
<dbReference type="Proteomes" id="UP000828390">
    <property type="component" value="Unassembled WGS sequence"/>
</dbReference>
<keyword evidence="2" id="KW-1185">Reference proteome</keyword>
<comment type="caution">
    <text evidence="1">The sequence shown here is derived from an EMBL/GenBank/DDBJ whole genome shotgun (WGS) entry which is preliminary data.</text>
</comment>
<evidence type="ECO:0000313" key="1">
    <source>
        <dbReference type="EMBL" id="KAH3815504.1"/>
    </source>
</evidence>
<reference evidence="1" key="1">
    <citation type="journal article" date="2019" name="bioRxiv">
        <title>The Genome of the Zebra Mussel, Dreissena polymorpha: A Resource for Invasive Species Research.</title>
        <authorList>
            <person name="McCartney M.A."/>
            <person name="Auch B."/>
            <person name="Kono T."/>
            <person name="Mallez S."/>
            <person name="Zhang Y."/>
            <person name="Obille A."/>
            <person name="Becker A."/>
            <person name="Abrahante J.E."/>
            <person name="Garbe J."/>
            <person name="Badalamenti J.P."/>
            <person name="Herman A."/>
            <person name="Mangelson H."/>
            <person name="Liachko I."/>
            <person name="Sullivan S."/>
            <person name="Sone E.D."/>
            <person name="Koren S."/>
            <person name="Silverstein K.A.T."/>
            <person name="Beckman K.B."/>
            <person name="Gohl D.M."/>
        </authorList>
    </citation>
    <scope>NUCLEOTIDE SEQUENCE</scope>
    <source>
        <strain evidence="1">Duluth1</strain>
        <tissue evidence="1">Whole animal</tissue>
    </source>
</reference>
<dbReference type="AlphaFoldDB" id="A0A9D4GHE8"/>